<gene>
    <name evidence="2" type="ORF">PCOR1329_LOCUS23900</name>
</gene>
<feature type="compositionally biased region" description="Low complexity" evidence="1">
    <location>
        <begin position="42"/>
        <end position="57"/>
    </location>
</feature>
<feature type="compositionally biased region" description="Pro residues" evidence="1">
    <location>
        <begin position="1"/>
        <end position="14"/>
    </location>
</feature>
<evidence type="ECO:0000313" key="3">
    <source>
        <dbReference type="Proteomes" id="UP001189429"/>
    </source>
</evidence>
<keyword evidence="3" id="KW-1185">Reference proteome</keyword>
<reference evidence="2" key="1">
    <citation type="submission" date="2023-10" db="EMBL/GenBank/DDBJ databases">
        <authorList>
            <person name="Chen Y."/>
            <person name="Shah S."/>
            <person name="Dougan E. K."/>
            <person name="Thang M."/>
            <person name="Chan C."/>
        </authorList>
    </citation>
    <scope>NUCLEOTIDE SEQUENCE [LARGE SCALE GENOMIC DNA]</scope>
</reference>
<feature type="non-terminal residue" evidence="2">
    <location>
        <position position="1"/>
    </location>
</feature>
<dbReference type="EMBL" id="CAUYUJ010008154">
    <property type="protein sequence ID" value="CAK0823046.1"/>
    <property type="molecule type" value="Genomic_DNA"/>
</dbReference>
<comment type="caution">
    <text evidence="2">The sequence shown here is derived from an EMBL/GenBank/DDBJ whole genome shotgun (WGS) entry which is preliminary data.</text>
</comment>
<sequence>VRLPPGLHPTPDPGPALAAPALAGGAFGEASPPPSPPPEGPWPARAARGTAPVCAGARRGRPPPSARIAAHGSAPWRAVLYTL</sequence>
<organism evidence="2 3">
    <name type="scientific">Prorocentrum cordatum</name>
    <dbReference type="NCBI Taxonomy" id="2364126"/>
    <lineage>
        <taxon>Eukaryota</taxon>
        <taxon>Sar</taxon>
        <taxon>Alveolata</taxon>
        <taxon>Dinophyceae</taxon>
        <taxon>Prorocentrales</taxon>
        <taxon>Prorocentraceae</taxon>
        <taxon>Prorocentrum</taxon>
    </lineage>
</organism>
<name>A0ABN9S0R7_9DINO</name>
<feature type="region of interest" description="Disordered" evidence="1">
    <location>
        <begin position="1"/>
        <end position="71"/>
    </location>
</feature>
<feature type="compositionally biased region" description="Pro residues" evidence="1">
    <location>
        <begin position="31"/>
        <end position="41"/>
    </location>
</feature>
<feature type="non-terminal residue" evidence="2">
    <location>
        <position position="83"/>
    </location>
</feature>
<dbReference type="Proteomes" id="UP001189429">
    <property type="component" value="Unassembled WGS sequence"/>
</dbReference>
<evidence type="ECO:0000313" key="2">
    <source>
        <dbReference type="EMBL" id="CAK0823046.1"/>
    </source>
</evidence>
<proteinExistence type="predicted"/>
<evidence type="ECO:0000256" key="1">
    <source>
        <dbReference type="SAM" id="MobiDB-lite"/>
    </source>
</evidence>
<protein>
    <submittedName>
        <fullName evidence="2">Uncharacterized protein</fullName>
    </submittedName>
</protein>
<feature type="compositionally biased region" description="Low complexity" evidence="1">
    <location>
        <begin position="15"/>
        <end position="30"/>
    </location>
</feature>
<accession>A0ABN9S0R7</accession>